<feature type="chain" id="PRO_5047226354" evidence="1">
    <location>
        <begin position="29"/>
        <end position="143"/>
    </location>
</feature>
<comment type="caution">
    <text evidence="3">The sequence shown here is derived from an EMBL/GenBank/DDBJ whole genome shotgun (WGS) entry which is preliminary data.</text>
</comment>
<accession>A0ABW2WIA3</accession>
<dbReference type="EMBL" id="JBHTEB010000001">
    <property type="protein sequence ID" value="MFD0317868.1"/>
    <property type="molecule type" value="Genomic_DNA"/>
</dbReference>
<organism evidence="3 4">
    <name type="scientific">Streptomyces flavalbus</name>
    <dbReference type="NCBI Taxonomy" id="2665155"/>
    <lineage>
        <taxon>Bacteria</taxon>
        <taxon>Bacillati</taxon>
        <taxon>Actinomycetota</taxon>
        <taxon>Actinomycetes</taxon>
        <taxon>Kitasatosporales</taxon>
        <taxon>Streptomycetaceae</taxon>
        <taxon>Streptomyces</taxon>
    </lineage>
</organism>
<evidence type="ECO:0000313" key="3">
    <source>
        <dbReference type="EMBL" id="MFD0317868.1"/>
    </source>
</evidence>
<dbReference type="Pfam" id="PF19816">
    <property type="entry name" value="DUF6299"/>
    <property type="match status" value="1"/>
</dbReference>
<proteinExistence type="predicted"/>
<dbReference type="RefSeq" id="WP_381613901.1">
    <property type="nucleotide sequence ID" value="NZ_JBHTEB010000001.1"/>
</dbReference>
<name>A0ABW2WIA3_9ACTN</name>
<feature type="domain" description="DUF6299" evidence="2">
    <location>
        <begin position="30"/>
        <end position="142"/>
    </location>
</feature>
<evidence type="ECO:0000256" key="1">
    <source>
        <dbReference type="SAM" id="SignalP"/>
    </source>
</evidence>
<keyword evidence="4" id="KW-1185">Reference proteome</keyword>
<feature type="signal peptide" evidence="1">
    <location>
        <begin position="1"/>
        <end position="28"/>
    </location>
</feature>
<evidence type="ECO:0000313" key="4">
    <source>
        <dbReference type="Proteomes" id="UP001597023"/>
    </source>
</evidence>
<sequence>MPLRAARAVPAVLATAAATLLLAAPVSAAPSETVTVDTAARVAADGTVTLTGTYRCTAGTGPVFVSSALRQGTDEVRYGINGSHAVCDGTLRRWTNTGQPSNKTFQPGTATVEATLVELTTDTGLPLPRIHARQQQDVTLSRS</sequence>
<evidence type="ECO:0000259" key="2">
    <source>
        <dbReference type="Pfam" id="PF19816"/>
    </source>
</evidence>
<reference evidence="4" key="1">
    <citation type="journal article" date="2019" name="Int. J. Syst. Evol. Microbiol.">
        <title>The Global Catalogue of Microorganisms (GCM) 10K type strain sequencing project: providing services to taxonomists for standard genome sequencing and annotation.</title>
        <authorList>
            <consortium name="The Broad Institute Genomics Platform"/>
            <consortium name="The Broad Institute Genome Sequencing Center for Infectious Disease"/>
            <person name="Wu L."/>
            <person name="Ma J."/>
        </authorList>
    </citation>
    <scope>NUCLEOTIDE SEQUENCE [LARGE SCALE GENOMIC DNA]</scope>
    <source>
        <strain evidence="4">CGMCC 4.7400</strain>
    </source>
</reference>
<dbReference type="InterPro" id="IPR046266">
    <property type="entry name" value="DUF6299"/>
</dbReference>
<keyword evidence="1" id="KW-0732">Signal</keyword>
<gene>
    <name evidence="3" type="ORF">ACFQZ6_27370</name>
</gene>
<protein>
    <submittedName>
        <fullName evidence="3">DUF6299 family protein</fullName>
    </submittedName>
</protein>
<dbReference type="Proteomes" id="UP001597023">
    <property type="component" value="Unassembled WGS sequence"/>
</dbReference>